<feature type="domain" description="Thioredoxin-like fold" evidence="1">
    <location>
        <begin position="1"/>
        <end position="75"/>
    </location>
</feature>
<accession>A0ABS2EH59</accession>
<evidence type="ECO:0000313" key="2">
    <source>
        <dbReference type="EMBL" id="MBM6744188.1"/>
    </source>
</evidence>
<dbReference type="InterPro" id="IPR036249">
    <property type="entry name" value="Thioredoxin-like_sf"/>
</dbReference>
<dbReference type="InterPro" id="IPR012336">
    <property type="entry name" value="Thioredoxin-like_fold"/>
</dbReference>
<dbReference type="NCBIfam" id="TIGR00412">
    <property type="entry name" value="redox_disulf_2"/>
    <property type="match status" value="1"/>
</dbReference>
<evidence type="ECO:0000259" key="1">
    <source>
        <dbReference type="Pfam" id="PF13192"/>
    </source>
</evidence>
<organism evidence="2 3">
    <name type="scientific">Drancourtella massiliensis</name>
    <dbReference type="NCBI Taxonomy" id="1632013"/>
    <lineage>
        <taxon>Bacteria</taxon>
        <taxon>Bacillati</taxon>
        <taxon>Bacillota</taxon>
        <taxon>Clostridia</taxon>
        <taxon>Eubacteriales</taxon>
        <taxon>Oscillospiraceae</taxon>
        <taxon>Drancourtella</taxon>
    </lineage>
</organism>
<name>A0ABS2EH59_9FIRM</name>
<reference evidence="2 3" key="1">
    <citation type="journal article" date="2021" name="Sci. Rep.">
        <title>The distribution of antibiotic resistance genes in chicken gut microbiota commensals.</title>
        <authorList>
            <person name="Juricova H."/>
            <person name="Matiasovicova J."/>
            <person name="Kubasova T."/>
            <person name="Cejkova D."/>
            <person name="Rychlik I."/>
        </authorList>
    </citation>
    <scope>NUCLEOTIDE SEQUENCE [LARGE SCALE GENOMIC DNA]</scope>
    <source>
        <strain evidence="2 3">An770</strain>
    </source>
</reference>
<dbReference type="PIRSF" id="PIRSF037031">
    <property type="entry name" value="Redox_disulphide_2"/>
    <property type="match status" value="1"/>
</dbReference>
<sequence length="79" mass="8600">MNIKVIGVGCEKCSRLYENVQKAVQETGCEAEVEKVEDLIDIVKLGVMSAPSLMIDGKLVVSGRVAKTSEIITLIKSYK</sequence>
<dbReference type="RefSeq" id="WP_087168125.1">
    <property type="nucleotide sequence ID" value="NZ_JACJKH010000011.1"/>
</dbReference>
<dbReference type="Pfam" id="PF13192">
    <property type="entry name" value="Thioredoxin_3"/>
    <property type="match status" value="1"/>
</dbReference>
<protein>
    <submittedName>
        <fullName evidence="2">TM0996/MTH895 family glutaredoxin-like protein</fullName>
    </submittedName>
</protein>
<dbReference type="InterPro" id="IPR005243">
    <property type="entry name" value="THIRX-like_proc"/>
</dbReference>
<comment type="caution">
    <text evidence="2">The sequence shown here is derived from an EMBL/GenBank/DDBJ whole genome shotgun (WGS) entry which is preliminary data.</text>
</comment>
<dbReference type="Gene3D" id="3.40.30.10">
    <property type="entry name" value="Glutaredoxin"/>
    <property type="match status" value="1"/>
</dbReference>
<proteinExistence type="predicted"/>
<dbReference type="PANTHER" id="PTHR36450:SF1">
    <property type="entry name" value="THIOREDOXIN"/>
    <property type="match status" value="1"/>
</dbReference>
<evidence type="ECO:0000313" key="3">
    <source>
        <dbReference type="Proteomes" id="UP000775686"/>
    </source>
</evidence>
<dbReference type="Proteomes" id="UP000775686">
    <property type="component" value="Unassembled WGS sequence"/>
</dbReference>
<keyword evidence="3" id="KW-1185">Reference proteome</keyword>
<gene>
    <name evidence="2" type="ORF">H6A32_07670</name>
</gene>
<dbReference type="SUPFAM" id="SSF52833">
    <property type="entry name" value="Thioredoxin-like"/>
    <property type="match status" value="1"/>
</dbReference>
<dbReference type="PANTHER" id="PTHR36450">
    <property type="entry name" value="THIOREDOXIN"/>
    <property type="match status" value="1"/>
</dbReference>
<dbReference type="EMBL" id="JACJKH010000011">
    <property type="protein sequence ID" value="MBM6744188.1"/>
    <property type="molecule type" value="Genomic_DNA"/>
</dbReference>